<keyword evidence="1" id="KW-0805">Transcription regulation</keyword>
<accession>A0ABT7NJE4</accession>
<evidence type="ECO:0000313" key="6">
    <source>
        <dbReference type="Proteomes" id="UP001170954"/>
    </source>
</evidence>
<evidence type="ECO:0000256" key="2">
    <source>
        <dbReference type="ARBA" id="ARBA00023125"/>
    </source>
</evidence>
<gene>
    <name evidence="5" type="ORF">HX018_03650</name>
</gene>
<keyword evidence="3" id="KW-0804">Transcription</keyword>
<evidence type="ECO:0000259" key="4">
    <source>
        <dbReference type="PROSITE" id="PS01124"/>
    </source>
</evidence>
<dbReference type="SMART" id="SM00342">
    <property type="entry name" value="HTH_ARAC"/>
    <property type="match status" value="1"/>
</dbReference>
<evidence type="ECO:0000256" key="1">
    <source>
        <dbReference type="ARBA" id="ARBA00023015"/>
    </source>
</evidence>
<dbReference type="RefSeq" id="WP_254526816.1">
    <property type="nucleotide sequence ID" value="NZ_JACAGK010000007.1"/>
</dbReference>
<dbReference type="InterPro" id="IPR009057">
    <property type="entry name" value="Homeodomain-like_sf"/>
</dbReference>
<proteinExistence type="predicted"/>
<dbReference type="InterPro" id="IPR050959">
    <property type="entry name" value="MarA-like"/>
</dbReference>
<protein>
    <submittedName>
        <fullName evidence="5">AraC family transcriptional regulator</fullName>
    </submittedName>
</protein>
<dbReference type="Pfam" id="PF12833">
    <property type="entry name" value="HTH_18"/>
    <property type="match status" value="1"/>
</dbReference>
<dbReference type="PANTHER" id="PTHR47504:SF5">
    <property type="entry name" value="RIGHT ORIGIN-BINDING PROTEIN"/>
    <property type="match status" value="1"/>
</dbReference>
<dbReference type="PANTHER" id="PTHR47504">
    <property type="entry name" value="RIGHT ORIGIN-BINDING PROTEIN"/>
    <property type="match status" value="1"/>
</dbReference>
<keyword evidence="6" id="KW-1185">Reference proteome</keyword>
<dbReference type="SUPFAM" id="SSF46689">
    <property type="entry name" value="Homeodomain-like"/>
    <property type="match status" value="1"/>
</dbReference>
<reference evidence="5" key="2">
    <citation type="journal article" date="2022" name="Sci. Total Environ.">
        <title>Prevalence, transmission, and molecular epidemiology of tet(X)-positive bacteria among humans, animals, and environmental niches in China: An epidemiological, and genomic-based study.</title>
        <authorList>
            <person name="Dong N."/>
            <person name="Zeng Y."/>
            <person name="Cai C."/>
            <person name="Sun C."/>
            <person name="Lu J."/>
            <person name="Liu C."/>
            <person name="Zhou H."/>
            <person name="Sun Q."/>
            <person name="Shu L."/>
            <person name="Wang H."/>
            <person name="Wang Y."/>
            <person name="Wang S."/>
            <person name="Wu C."/>
            <person name="Chan E.W."/>
            <person name="Chen G."/>
            <person name="Shen Z."/>
            <person name="Chen S."/>
            <person name="Zhang R."/>
        </authorList>
    </citation>
    <scope>NUCLEOTIDE SEQUENCE</scope>
    <source>
        <strain evidence="5">R1692</strain>
    </source>
</reference>
<dbReference type="Proteomes" id="UP001170954">
    <property type="component" value="Unassembled WGS sequence"/>
</dbReference>
<dbReference type="InterPro" id="IPR018060">
    <property type="entry name" value="HTH_AraC"/>
</dbReference>
<reference evidence="5" key="1">
    <citation type="submission" date="2020-06" db="EMBL/GenBank/DDBJ databases">
        <authorList>
            <person name="Dong N."/>
        </authorList>
    </citation>
    <scope>NUCLEOTIDE SEQUENCE</scope>
    <source>
        <strain evidence="5">R1692</strain>
    </source>
</reference>
<dbReference type="PROSITE" id="PS01124">
    <property type="entry name" value="HTH_ARAC_FAMILY_2"/>
    <property type="match status" value="1"/>
</dbReference>
<keyword evidence="2" id="KW-0238">DNA-binding</keyword>
<dbReference type="Gene3D" id="1.10.10.60">
    <property type="entry name" value="Homeodomain-like"/>
    <property type="match status" value="1"/>
</dbReference>
<sequence>MKFILTLPERTSKELLLKGIVDTVLMPLPCSEYIYLKGKRCQIKLASFDKDCLLIEHYIITSKEGYSLTIQSTTNVYVLLMLMKGSIAYSEKNGANPIYLKDGETILLFARQDIYNIIFLDQEMELYTVSILDSLSPMLFHRNRLLLDFVAGSNNKKINGMKPQKMDNYFIMSLKSLLKVPKNSNSRYIHYLLVRFSNLLSAYKGLHGKYNIHRTIKKINQVQSDLLKNLATADTQFVQRLARKNGLTISKMERLFKERYGTTVRKFIQEKKLELISGLLIDTEISLLELSIMFKFSSISAMNRTFKKHSGTTMGKFRSHHRNLHIS</sequence>
<evidence type="ECO:0000256" key="3">
    <source>
        <dbReference type="ARBA" id="ARBA00023163"/>
    </source>
</evidence>
<dbReference type="EMBL" id="JACAGK010000007">
    <property type="protein sequence ID" value="MDM1047335.1"/>
    <property type="molecule type" value="Genomic_DNA"/>
</dbReference>
<comment type="caution">
    <text evidence="5">The sequence shown here is derived from an EMBL/GenBank/DDBJ whole genome shotgun (WGS) entry which is preliminary data.</text>
</comment>
<evidence type="ECO:0000313" key="5">
    <source>
        <dbReference type="EMBL" id="MDM1047335.1"/>
    </source>
</evidence>
<feature type="domain" description="HTH araC/xylS-type" evidence="4">
    <location>
        <begin position="220"/>
        <end position="320"/>
    </location>
</feature>
<name>A0ABT7NJE4_9SPHI</name>
<organism evidence="5 6">
    <name type="scientific">Sphingobacterium hotanense</name>
    <dbReference type="NCBI Taxonomy" id="649196"/>
    <lineage>
        <taxon>Bacteria</taxon>
        <taxon>Pseudomonadati</taxon>
        <taxon>Bacteroidota</taxon>
        <taxon>Sphingobacteriia</taxon>
        <taxon>Sphingobacteriales</taxon>
        <taxon>Sphingobacteriaceae</taxon>
        <taxon>Sphingobacterium</taxon>
    </lineage>
</organism>